<name>A0A0L6VUT7_9BASI</name>
<dbReference type="VEuPathDB" id="FungiDB:VP01_10248g2"/>
<evidence type="ECO:0000313" key="2">
    <source>
        <dbReference type="Proteomes" id="UP000037035"/>
    </source>
</evidence>
<organism evidence="1 2">
    <name type="scientific">Puccinia sorghi</name>
    <dbReference type="NCBI Taxonomy" id="27349"/>
    <lineage>
        <taxon>Eukaryota</taxon>
        <taxon>Fungi</taxon>
        <taxon>Dikarya</taxon>
        <taxon>Basidiomycota</taxon>
        <taxon>Pucciniomycotina</taxon>
        <taxon>Pucciniomycetes</taxon>
        <taxon>Pucciniales</taxon>
        <taxon>Pucciniaceae</taxon>
        <taxon>Puccinia</taxon>
    </lineage>
</organism>
<keyword evidence="2" id="KW-1185">Reference proteome</keyword>
<evidence type="ECO:0000313" key="1">
    <source>
        <dbReference type="EMBL" id="KNZ64476.1"/>
    </source>
</evidence>
<feature type="non-terminal residue" evidence="1">
    <location>
        <position position="1"/>
    </location>
</feature>
<sequence>IKTAVFSENAVLTSSEELVLCTGLAAKIDATIHSNFSNHTNKEDGSSLLLVLLLKKCMKLASTLTPMLWDMK</sequence>
<proteinExistence type="predicted"/>
<accession>A0A0L6VUT7</accession>
<gene>
    <name evidence="1" type="ORF">VP01_10248g2</name>
</gene>
<dbReference type="AlphaFoldDB" id="A0A0L6VUT7"/>
<comment type="caution">
    <text evidence="1">The sequence shown here is derived from an EMBL/GenBank/DDBJ whole genome shotgun (WGS) entry which is preliminary data.</text>
</comment>
<dbReference type="OrthoDB" id="2504565at2759"/>
<dbReference type="EMBL" id="LAVV01000275">
    <property type="protein sequence ID" value="KNZ64476.1"/>
    <property type="molecule type" value="Genomic_DNA"/>
</dbReference>
<reference evidence="1 2" key="1">
    <citation type="submission" date="2015-08" db="EMBL/GenBank/DDBJ databases">
        <title>Next Generation Sequencing and Analysis of the Genome of Puccinia sorghi L Schw, the Causal Agent of Maize Common Rust.</title>
        <authorList>
            <person name="Rochi L."/>
            <person name="Burguener G."/>
            <person name="Darino M."/>
            <person name="Turjanski A."/>
            <person name="Kreff E."/>
            <person name="Dieguez M.J."/>
            <person name="Sacco F."/>
        </authorList>
    </citation>
    <scope>NUCLEOTIDE SEQUENCE [LARGE SCALE GENOMIC DNA]</scope>
    <source>
        <strain evidence="1 2">RO10H11247</strain>
    </source>
</reference>
<protein>
    <submittedName>
        <fullName evidence="1">Uncharacterized protein</fullName>
    </submittedName>
</protein>
<dbReference type="Proteomes" id="UP000037035">
    <property type="component" value="Unassembled WGS sequence"/>
</dbReference>